<dbReference type="EMBL" id="JBGMDY010000004">
    <property type="protein sequence ID" value="KAL2337064.1"/>
    <property type="molecule type" value="Genomic_DNA"/>
</dbReference>
<dbReference type="Pfam" id="PF01040">
    <property type="entry name" value="UbiA"/>
    <property type="match status" value="1"/>
</dbReference>
<dbReference type="GO" id="GO:0031969">
    <property type="term" value="C:chloroplast membrane"/>
    <property type="evidence" value="ECO:0007669"/>
    <property type="project" value="UniProtKB-SubCell"/>
</dbReference>
<organism evidence="9 10">
    <name type="scientific">Flemingia macrophylla</name>
    <dbReference type="NCBI Taxonomy" id="520843"/>
    <lineage>
        <taxon>Eukaryota</taxon>
        <taxon>Viridiplantae</taxon>
        <taxon>Streptophyta</taxon>
        <taxon>Embryophyta</taxon>
        <taxon>Tracheophyta</taxon>
        <taxon>Spermatophyta</taxon>
        <taxon>Magnoliopsida</taxon>
        <taxon>eudicotyledons</taxon>
        <taxon>Gunneridae</taxon>
        <taxon>Pentapetalae</taxon>
        <taxon>rosids</taxon>
        <taxon>fabids</taxon>
        <taxon>Fabales</taxon>
        <taxon>Fabaceae</taxon>
        <taxon>Papilionoideae</taxon>
        <taxon>50 kb inversion clade</taxon>
        <taxon>NPAAA clade</taxon>
        <taxon>indigoferoid/millettioid clade</taxon>
        <taxon>Phaseoleae</taxon>
        <taxon>Flemingia</taxon>
    </lineage>
</organism>
<evidence type="ECO:0000256" key="3">
    <source>
        <dbReference type="ARBA" id="ARBA00022679"/>
    </source>
</evidence>
<keyword evidence="4 8" id="KW-0812">Transmembrane</keyword>
<keyword evidence="3" id="KW-0808">Transferase</keyword>
<comment type="similarity">
    <text evidence="2">Belongs to the UbiA prenyltransferase family.</text>
</comment>
<evidence type="ECO:0000256" key="5">
    <source>
        <dbReference type="ARBA" id="ARBA00022989"/>
    </source>
</evidence>
<feature type="transmembrane region" description="Helical" evidence="8">
    <location>
        <begin position="111"/>
        <end position="131"/>
    </location>
</feature>
<evidence type="ECO:0000313" key="10">
    <source>
        <dbReference type="Proteomes" id="UP001603857"/>
    </source>
</evidence>
<protein>
    <submittedName>
        <fullName evidence="9">Uncharacterized protein</fullName>
    </submittedName>
</protein>
<evidence type="ECO:0000256" key="7">
    <source>
        <dbReference type="SAM" id="MobiDB-lite"/>
    </source>
</evidence>
<dbReference type="PANTHER" id="PTHR43009">
    <property type="entry name" value="HOMOGENTISATE SOLANESYLTRANSFERASE, CHLOROPLASTIC"/>
    <property type="match status" value="1"/>
</dbReference>
<evidence type="ECO:0000313" key="9">
    <source>
        <dbReference type="EMBL" id="KAL2337064.1"/>
    </source>
</evidence>
<comment type="caution">
    <text evidence="9">The sequence shown here is derived from an EMBL/GenBank/DDBJ whole genome shotgun (WGS) entry which is preliminary data.</text>
</comment>
<comment type="subcellular location">
    <subcellularLocation>
        <location evidence="1">Plastid</location>
        <location evidence="1">Chloroplast membrane</location>
        <topology evidence="1">Multi-pass membrane protein</topology>
    </subcellularLocation>
</comment>
<name>A0ABD1MMN8_9FABA</name>
<evidence type="ECO:0000256" key="4">
    <source>
        <dbReference type="ARBA" id="ARBA00022692"/>
    </source>
</evidence>
<reference evidence="9 10" key="1">
    <citation type="submission" date="2024-08" db="EMBL/GenBank/DDBJ databases">
        <title>Insights into the chromosomal genome structure of Flemingia macrophylla.</title>
        <authorList>
            <person name="Ding Y."/>
            <person name="Zhao Y."/>
            <person name="Bi W."/>
            <person name="Wu M."/>
            <person name="Zhao G."/>
            <person name="Gong Y."/>
            <person name="Li W."/>
            <person name="Zhang P."/>
        </authorList>
    </citation>
    <scope>NUCLEOTIDE SEQUENCE [LARGE SCALE GENOMIC DNA]</scope>
    <source>
        <strain evidence="9">DYQJB</strain>
        <tissue evidence="9">Leaf</tissue>
    </source>
</reference>
<dbReference type="AlphaFoldDB" id="A0ABD1MMN8"/>
<evidence type="ECO:0000256" key="8">
    <source>
        <dbReference type="SAM" id="Phobius"/>
    </source>
</evidence>
<dbReference type="Proteomes" id="UP001603857">
    <property type="component" value="Unassembled WGS sequence"/>
</dbReference>
<feature type="transmembrane region" description="Helical" evidence="8">
    <location>
        <begin position="143"/>
        <end position="165"/>
    </location>
</feature>
<evidence type="ECO:0000256" key="2">
    <source>
        <dbReference type="ARBA" id="ARBA00005985"/>
    </source>
</evidence>
<dbReference type="GO" id="GO:0016740">
    <property type="term" value="F:transferase activity"/>
    <property type="evidence" value="ECO:0007669"/>
    <property type="project" value="UniProtKB-KW"/>
</dbReference>
<sequence>MNKQLMSIYTGEKENDDNYYGREEEGDDLGDDGGLVISGDRAGGEVSDGLATGDGPGDAVVSPRETAVGPLGEGARGVAEGTGEIARDGEVSDDASGEMKGPFLRWKKNPFLAAMCTFSTLAIVFPISSFLHMETFVFKRSLAFPKSLISAVIFMSLYSIGVAFCKDVPDVEGDQDYGVYTSAVLFGRKRMFQICVFLFEMAYGVALFAGVTSPFLWIKIVTTIFLDSEGQPTYKDFPTSARATYGLEYYVSPSAPTMPIPGQKGYVPPTGTQSPFLYTSLELSIKPRPTVPYTNEWRLKSITNTKSVDYTVEELEEQFKQLMTEAELTIKFPLLLESESEVAASEVAASVSEFFAYEDTPSDEVPTSVVPSYSHIKVVPYLCRPYIPHLPHVASDAYRALPPNAIINDPLPIIQRPIYSTEVIKFARPWRPPPGTPHIEMPLHEVEDLSQVDPYSTPLKDDVSQITLRLPSLRLSPVPLNHSTLPYLTAKEHQLINHLQLCPSMPHQHTIHPSLWLRSDASIRISLDRVCPRLPPANNNKLKGKKIYRGPMPAPSKMCIKSFPDMTHSRV</sequence>
<feature type="region of interest" description="Disordered" evidence="7">
    <location>
        <begin position="1"/>
        <end position="63"/>
    </location>
</feature>
<keyword evidence="10" id="KW-1185">Reference proteome</keyword>
<feature type="transmembrane region" description="Helical" evidence="8">
    <location>
        <begin position="194"/>
        <end position="218"/>
    </location>
</feature>
<keyword evidence="5 8" id="KW-1133">Transmembrane helix</keyword>
<dbReference type="InterPro" id="IPR000537">
    <property type="entry name" value="UbiA_prenyltransferase"/>
</dbReference>
<accession>A0ABD1MMN8</accession>
<keyword evidence="6 8" id="KW-0472">Membrane</keyword>
<evidence type="ECO:0000256" key="6">
    <source>
        <dbReference type="ARBA" id="ARBA00023136"/>
    </source>
</evidence>
<proteinExistence type="inferred from homology"/>
<dbReference type="PANTHER" id="PTHR43009:SF6">
    <property type="entry name" value="HOMOGENTISATE PHYTYLTRANSFERASE 1, CHLOROPLASTIC"/>
    <property type="match status" value="1"/>
</dbReference>
<evidence type="ECO:0000256" key="1">
    <source>
        <dbReference type="ARBA" id="ARBA00004508"/>
    </source>
</evidence>
<gene>
    <name evidence="9" type="ORF">Fmac_011510</name>
</gene>